<keyword evidence="7" id="KW-1185">Reference proteome</keyword>
<feature type="transmembrane region" description="Helical" evidence="5">
    <location>
        <begin position="12"/>
        <end position="31"/>
    </location>
</feature>
<feature type="transmembrane region" description="Helical" evidence="5">
    <location>
        <begin position="121"/>
        <end position="142"/>
    </location>
</feature>
<dbReference type="PANTHER" id="PTHR43424:SF1">
    <property type="entry name" value="LOCUS PUTATIVE PROTEIN 1-RELATED"/>
    <property type="match status" value="1"/>
</dbReference>
<feature type="transmembrane region" description="Helical" evidence="5">
    <location>
        <begin position="218"/>
        <end position="242"/>
    </location>
</feature>
<evidence type="ECO:0000256" key="5">
    <source>
        <dbReference type="SAM" id="Phobius"/>
    </source>
</evidence>
<proteinExistence type="predicted"/>
<feature type="transmembrane region" description="Helical" evidence="5">
    <location>
        <begin position="361"/>
        <end position="381"/>
    </location>
</feature>
<name>A0ABP9XGS1_9DEIO</name>
<dbReference type="RefSeq" id="WP_345456263.1">
    <property type="nucleotide sequence ID" value="NZ_BAABRV010000008.1"/>
</dbReference>
<feature type="transmembrane region" description="Helical" evidence="5">
    <location>
        <begin position="149"/>
        <end position="169"/>
    </location>
</feature>
<feature type="transmembrane region" description="Helical" evidence="5">
    <location>
        <begin position="43"/>
        <end position="66"/>
    </location>
</feature>
<sequence length="427" mass="45169">MAGRGAGRRTFLSNLVALYGVHAATYVLPLLTTPFLARMLGPAALGLLVFAQAFGGLLGMLVQYGFDFSANREVARVRDDPARLADVLADVLSARLLLAVLAAGLALIASAFVPMLHAHPALLWASVFWALAQASNMMWYFVGMERAAVASTLDVATKALATVGIFALVRGPADAWWVPVLNGGAALLSSALALRIAHRDVPMLRPSLGRAFAALKSGWSMFLFSAATSISATGSAFLLGLFVEPRLLGYYNGADRIARAFQGVLQPLNRALYPRFNRAAHSSLAEVRALLPTGLRLLGGIGLLLCLMVAFGAPLWVRVLLGPEFAPAVPILRVLALLPLVVSINLVLGILWLLPLGLDRAFNTVVIGGTLLNALLIVLLVPTHGLLGMASAVVLGETAVFVGLLVVCRPTLRGRPEKEVERASVTP</sequence>
<feature type="transmembrane region" description="Helical" evidence="5">
    <location>
        <begin position="87"/>
        <end position="109"/>
    </location>
</feature>
<evidence type="ECO:0000256" key="2">
    <source>
        <dbReference type="ARBA" id="ARBA00022692"/>
    </source>
</evidence>
<gene>
    <name evidence="6" type="primary">rfbX</name>
    <name evidence="6" type="ORF">Dalu01_02971</name>
</gene>
<organism evidence="6 7">
    <name type="scientific">Deinococcus aluminii</name>
    <dbReference type="NCBI Taxonomy" id="1656885"/>
    <lineage>
        <taxon>Bacteria</taxon>
        <taxon>Thermotogati</taxon>
        <taxon>Deinococcota</taxon>
        <taxon>Deinococci</taxon>
        <taxon>Deinococcales</taxon>
        <taxon>Deinococcaceae</taxon>
        <taxon>Deinococcus</taxon>
    </lineage>
</organism>
<dbReference type="PANTHER" id="PTHR43424">
    <property type="entry name" value="LOCUS PUTATIVE PROTEIN 1-RELATED"/>
    <property type="match status" value="1"/>
</dbReference>
<keyword evidence="4 5" id="KW-0472">Membrane</keyword>
<reference evidence="6 7" key="1">
    <citation type="submission" date="2024-02" db="EMBL/GenBank/DDBJ databases">
        <title>Deinococcus aluminii NBRC 112889.</title>
        <authorList>
            <person name="Ichikawa N."/>
            <person name="Katano-Makiyama Y."/>
            <person name="Hidaka K."/>
        </authorList>
    </citation>
    <scope>NUCLEOTIDE SEQUENCE [LARGE SCALE GENOMIC DNA]</scope>
    <source>
        <strain evidence="6 7">NBRC 112889</strain>
    </source>
</reference>
<comment type="subcellular location">
    <subcellularLocation>
        <location evidence="1">Membrane</location>
        <topology evidence="1">Multi-pass membrane protein</topology>
    </subcellularLocation>
</comment>
<feature type="transmembrane region" description="Helical" evidence="5">
    <location>
        <begin position="175"/>
        <end position="197"/>
    </location>
</feature>
<dbReference type="EMBL" id="BAABRV010000008">
    <property type="protein sequence ID" value="GAA5534560.1"/>
    <property type="molecule type" value="Genomic_DNA"/>
</dbReference>
<keyword evidence="2 5" id="KW-0812">Transmembrane</keyword>
<evidence type="ECO:0000256" key="1">
    <source>
        <dbReference type="ARBA" id="ARBA00004141"/>
    </source>
</evidence>
<dbReference type="InterPro" id="IPR052556">
    <property type="entry name" value="PolySynth_Transporter"/>
</dbReference>
<evidence type="ECO:0000313" key="7">
    <source>
        <dbReference type="Proteomes" id="UP001404956"/>
    </source>
</evidence>
<dbReference type="Pfam" id="PF01943">
    <property type="entry name" value="Polysacc_synt"/>
    <property type="match status" value="1"/>
</dbReference>
<protein>
    <submittedName>
        <fullName evidence="6">O-antigen transporter</fullName>
    </submittedName>
</protein>
<evidence type="ECO:0000256" key="3">
    <source>
        <dbReference type="ARBA" id="ARBA00022989"/>
    </source>
</evidence>
<accession>A0ABP9XGS1</accession>
<evidence type="ECO:0000256" key="4">
    <source>
        <dbReference type="ARBA" id="ARBA00023136"/>
    </source>
</evidence>
<feature type="transmembrane region" description="Helical" evidence="5">
    <location>
        <begin position="331"/>
        <end position="354"/>
    </location>
</feature>
<dbReference type="Proteomes" id="UP001404956">
    <property type="component" value="Unassembled WGS sequence"/>
</dbReference>
<feature type="transmembrane region" description="Helical" evidence="5">
    <location>
        <begin position="387"/>
        <end position="408"/>
    </location>
</feature>
<evidence type="ECO:0000313" key="6">
    <source>
        <dbReference type="EMBL" id="GAA5534560.1"/>
    </source>
</evidence>
<feature type="transmembrane region" description="Helical" evidence="5">
    <location>
        <begin position="294"/>
        <end position="319"/>
    </location>
</feature>
<comment type="caution">
    <text evidence="6">The sequence shown here is derived from an EMBL/GenBank/DDBJ whole genome shotgun (WGS) entry which is preliminary data.</text>
</comment>
<dbReference type="InterPro" id="IPR002797">
    <property type="entry name" value="Polysacc_synth"/>
</dbReference>
<keyword evidence="3 5" id="KW-1133">Transmembrane helix</keyword>